<dbReference type="EMBL" id="CAJNOR010010955">
    <property type="protein sequence ID" value="CAF1657978.1"/>
    <property type="molecule type" value="Genomic_DNA"/>
</dbReference>
<organism evidence="1 4">
    <name type="scientific">Adineta ricciae</name>
    <name type="common">Rotifer</name>
    <dbReference type="NCBI Taxonomy" id="249248"/>
    <lineage>
        <taxon>Eukaryota</taxon>
        <taxon>Metazoa</taxon>
        <taxon>Spiralia</taxon>
        <taxon>Gnathifera</taxon>
        <taxon>Rotifera</taxon>
        <taxon>Eurotatoria</taxon>
        <taxon>Bdelloidea</taxon>
        <taxon>Adinetida</taxon>
        <taxon>Adinetidae</taxon>
        <taxon>Adineta</taxon>
    </lineage>
</organism>
<dbReference type="Proteomes" id="UP000663852">
    <property type="component" value="Unassembled WGS sequence"/>
</dbReference>
<comment type="caution">
    <text evidence="1">The sequence shown here is derived from an EMBL/GenBank/DDBJ whole genome shotgun (WGS) entry which is preliminary data.</text>
</comment>
<accession>A0A815QH29</accession>
<keyword evidence="3" id="KW-1185">Reference proteome</keyword>
<proteinExistence type="predicted"/>
<dbReference type="Proteomes" id="UP000663828">
    <property type="component" value="Unassembled WGS sequence"/>
</dbReference>
<sequence>MRSSIFPSQNTIPILDRAMSMDDIEQFLQNFPNLTHLEINDVFGRADMDVADGYRCEMLTQRLVSFDFIFHVTNYLTEQNFDSFQTPFWTEEKH</sequence>
<gene>
    <name evidence="1" type="ORF">EDS130_LOCUS40203</name>
    <name evidence="2" type="ORF">XAT740_LOCUS56283</name>
</gene>
<dbReference type="AlphaFoldDB" id="A0A815QH29"/>
<name>A0A815QH29_ADIRI</name>
<reference evidence="1" key="1">
    <citation type="submission" date="2021-02" db="EMBL/GenBank/DDBJ databases">
        <authorList>
            <person name="Nowell W R."/>
        </authorList>
    </citation>
    <scope>NUCLEOTIDE SEQUENCE</scope>
</reference>
<evidence type="ECO:0000313" key="1">
    <source>
        <dbReference type="EMBL" id="CAF1461709.1"/>
    </source>
</evidence>
<evidence type="ECO:0000313" key="2">
    <source>
        <dbReference type="EMBL" id="CAF1657978.1"/>
    </source>
</evidence>
<dbReference type="EMBL" id="CAJNOJ010000478">
    <property type="protein sequence ID" value="CAF1461709.1"/>
    <property type="molecule type" value="Genomic_DNA"/>
</dbReference>
<evidence type="ECO:0000313" key="4">
    <source>
        <dbReference type="Proteomes" id="UP000663852"/>
    </source>
</evidence>
<protein>
    <submittedName>
        <fullName evidence="1">Uncharacterized protein</fullName>
    </submittedName>
</protein>
<evidence type="ECO:0000313" key="3">
    <source>
        <dbReference type="Proteomes" id="UP000663828"/>
    </source>
</evidence>